<evidence type="ECO:0000313" key="15">
    <source>
        <dbReference type="Proteomes" id="UP001152759"/>
    </source>
</evidence>
<dbReference type="PANTHER" id="PTHR35249:SF2">
    <property type="entry name" value="DYNEIN REGULATORY COMPLEX SUBUNIT 7"/>
    <property type="match status" value="1"/>
</dbReference>
<dbReference type="EMBL" id="OU963864">
    <property type="protein sequence ID" value="CAH0387445.1"/>
    <property type="molecule type" value="Genomic_DNA"/>
</dbReference>
<evidence type="ECO:0008006" key="16">
    <source>
        <dbReference type="Google" id="ProtNLM"/>
    </source>
</evidence>
<evidence type="ECO:0000313" key="14">
    <source>
        <dbReference type="EMBL" id="CAH0387445.1"/>
    </source>
</evidence>
<keyword evidence="9" id="KW-0966">Cell projection</keyword>
<evidence type="ECO:0000256" key="8">
    <source>
        <dbReference type="ARBA" id="ARBA00023212"/>
    </source>
</evidence>
<evidence type="ECO:0000256" key="10">
    <source>
        <dbReference type="SAM" id="Coils"/>
    </source>
</evidence>
<dbReference type="GO" id="GO:0030317">
    <property type="term" value="P:flagellated sperm motility"/>
    <property type="evidence" value="ECO:0007669"/>
    <property type="project" value="TreeGrafter"/>
</dbReference>
<dbReference type="AlphaFoldDB" id="A0A9P0AAT9"/>
<dbReference type="SUPFAM" id="SSF54001">
    <property type="entry name" value="Cysteine proteinases"/>
    <property type="match status" value="1"/>
</dbReference>
<dbReference type="PANTHER" id="PTHR35249">
    <property type="entry name" value="DYNEIN REGULATORY COMPLEX SUBUNIT 7"/>
    <property type="match status" value="1"/>
</dbReference>
<evidence type="ECO:0000256" key="2">
    <source>
        <dbReference type="ARBA" id="ARBA00004430"/>
    </source>
</evidence>
<evidence type="ECO:0000256" key="6">
    <source>
        <dbReference type="ARBA" id="ARBA00023054"/>
    </source>
</evidence>
<feature type="coiled-coil region" evidence="10">
    <location>
        <begin position="754"/>
        <end position="813"/>
    </location>
</feature>
<evidence type="ECO:0000256" key="1">
    <source>
        <dbReference type="ARBA" id="ARBA00004230"/>
    </source>
</evidence>
<keyword evidence="7" id="KW-0969">Cilium</keyword>
<feature type="domain" description="Dynein regulatory complex subunit 7 MORN" evidence="12">
    <location>
        <begin position="409"/>
        <end position="682"/>
    </location>
</feature>
<feature type="region of interest" description="Disordered" evidence="11">
    <location>
        <begin position="1"/>
        <end position="48"/>
    </location>
</feature>
<evidence type="ECO:0000256" key="7">
    <source>
        <dbReference type="ARBA" id="ARBA00023069"/>
    </source>
</evidence>
<sequence length="839" mass="99306">MKGAEENLESSSIEGKSGIPSQKADGSQRKVRKPEKMTRRQEKKQSFMQSSWPTVIDLQQYERRKYYPETYYSNKKKENVLIWLANKFSKICLAADSQQRPILLTAENECKIQKMVCTTIRPTKIRYPEFYRWQGCAQFIADNIDYEPLEKPVMFPEYIRSPDTVLSRQKANCFELAILLVSCLIGSGYDAYVVSGYATREVCINDQTRTKCPYIPQKETRKEETVQRKENKYIPKPPPDFSSKFQKMMKERELKRIADLEKENREREKRRIAELEKIPPDDIHGYRRHGWALVLSGARGIQEPFYIEPSTGVRFSTNDPQYLRVDSIWNSCNYWFHLAKINPCHFDLDDTNKWKRFINENPWQEYGEDDESHNLDYNDTILARKHMDVLSSWVKPLEISCKRYQERYPNGAKKIYFYKAKCQLYAPYVLDSGLIQSIDIYEDFECNTKKYKYELFENRYDCLYKIETDIQTGDVVEYFMKGRSDSLEQYRYRNNNSNSSSELMLQFYHTACYDGLYRITLNITSMTMEYLNREDLLRYKYCEFKTNEENKQKRAILSIKEMFDKKSKNELDGSIAMRGFDLKNDRIQIRYHHSAGQLVSSAKTFQKMLVPDSNEITFQPDMCIGYEFDPASKTHEDLHALFLKLLNIERQTIANVKNSFEEVDKFLAAREKERIAPKLKVSIFDPLRNERINQEMKKKEEVDSLRARNEIEGDLDYLLPYFIKFENRRMSYDEAQQLYKKCLGDFESTQLKRAAILRNKLSNMKEKLMKKENEYETSEDKDCAQSKVLGSEIEQIKQNIHVLDARLSRHKKLTTTRHKFLAEKLLKDPRLKVLDIGGR</sequence>
<dbReference type="Pfam" id="PF24671">
    <property type="entry name" value="DRC7_C"/>
    <property type="match status" value="1"/>
</dbReference>
<proteinExistence type="inferred from homology"/>
<evidence type="ECO:0000256" key="5">
    <source>
        <dbReference type="ARBA" id="ARBA00022846"/>
    </source>
</evidence>
<feature type="compositionally biased region" description="Basic and acidic residues" evidence="11">
    <location>
        <begin position="34"/>
        <end position="45"/>
    </location>
</feature>
<accession>A0A9P0AAT9</accession>
<feature type="coiled-coil region" evidence="10">
    <location>
        <begin position="250"/>
        <end position="278"/>
    </location>
</feature>
<evidence type="ECO:0000259" key="12">
    <source>
        <dbReference type="Pfam" id="PF24667"/>
    </source>
</evidence>
<protein>
    <recommendedName>
        <fullName evidence="16">Dynein regulatory complex subunit 7</fullName>
    </recommendedName>
</protein>
<name>A0A9P0AAT9_BEMTA</name>
<evidence type="ECO:0000256" key="4">
    <source>
        <dbReference type="ARBA" id="ARBA00022490"/>
    </source>
</evidence>
<dbReference type="GO" id="GO:0031514">
    <property type="term" value="C:motile cilium"/>
    <property type="evidence" value="ECO:0007669"/>
    <property type="project" value="UniProtKB-SubCell"/>
</dbReference>
<comment type="subcellular location">
    <subcellularLocation>
        <location evidence="1">Cell projection</location>
        <location evidence="1">Cilium</location>
        <location evidence="1">Flagellum</location>
    </subcellularLocation>
    <subcellularLocation>
        <location evidence="2">Cytoplasm</location>
        <location evidence="2">Cytoskeleton</location>
        <location evidence="2">Cilium axoneme</location>
    </subcellularLocation>
</comment>
<keyword evidence="6 10" id="KW-0175">Coiled coil</keyword>
<organism evidence="14 15">
    <name type="scientific">Bemisia tabaci</name>
    <name type="common">Sweetpotato whitefly</name>
    <name type="synonym">Aleurodes tabaci</name>
    <dbReference type="NCBI Taxonomy" id="7038"/>
    <lineage>
        <taxon>Eukaryota</taxon>
        <taxon>Metazoa</taxon>
        <taxon>Ecdysozoa</taxon>
        <taxon>Arthropoda</taxon>
        <taxon>Hexapoda</taxon>
        <taxon>Insecta</taxon>
        <taxon>Pterygota</taxon>
        <taxon>Neoptera</taxon>
        <taxon>Paraneoptera</taxon>
        <taxon>Hemiptera</taxon>
        <taxon>Sternorrhyncha</taxon>
        <taxon>Aleyrodoidea</taxon>
        <taxon>Aleyrodidae</taxon>
        <taxon>Aleyrodinae</taxon>
        <taxon>Bemisia</taxon>
    </lineage>
</organism>
<evidence type="ECO:0000256" key="9">
    <source>
        <dbReference type="ARBA" id="ARBA00023273"/>
    </source>
</evidence>
<dbReference type="Gene3D" id="3.10.620.30">
    <property type="match status" value="1"/>
</dbReference>
<keyword evidence="5" id="KW-0282">Flagellum</keyword>
<dbReference type="Pfam" id="PF24667">
    <property type="entry name" value="MORN_DRC7"/>
    <property type="match status" value="1"/>
</dbReference>
<dbReference type="InterPro" id="IPR056291">
    <property type="entry name" value="MORN_DRC7"/>
</dbReference>
<evidence type="ECO:0000259" key="13">
    <source>
        <dbReference type="Pfam" id="PF24671"/>
    </source>
</evidence>
<dbReference type="InterPro" id="IPR056292">
    <property type="entry name" value="DRC7_C"/>
</dbReference>
<gene>
    <name evidence="14" type="ORF">BEMITA_LOCUS6463</name>
</gene>
<reference evidence="14" key="1">
    <citation type="submission" date="2021-12" db="EMBL/GenBank/DDBJ databases">
        <authorList>
            <person name="King R."/>
        </authorList>
    </citation>
    <scope>NUCLEOTIDE SEQUENCE</scope>
</reference>
<dbReference type="InterPro" id="IPR033551">
    <property type="entry name" value="DRC7/lobo"/>
</dbReference>
<comment type="similarity">
    <text evidence="3">Belongs to the DRC7 family.</text>
</comment>
<keyword evidence="15" id="KW-1185">Reference proteome</keyword>
<feature type="domain" description="Dynein regulatory complex subunit 7 C-terminal" evidence="13">
    <location>
        <begin position="729"/>
        <end position="834"/>
    </location>
</feature>
<keyword evidence="8" id="KW-0206">Cytoskeleton</keyword>
<evidence type="ECO:0000256" key="11">
    <source>
        <dbReference type="SAM" id="MobiDB-lite"/>
    </source>
</evidence>
<keyword evidence="4" id="KW-0963">Cytoplasm</keyword>
<dbReference type="InterPro" id="IPR038765">
    <property type="entry name" value="Papain-like_cys_pep_sf"/>
</dbReference>
<dbReference type="Proteomes" id="UP001152759">
    <property type="component" value="Chromosome 3"/>
</dbReference>
<dbReference type="GO" id="GO:0005930">
    <property type="term" value="C:axoneme"/>
    <property type="evidence" value="ECO:0007669"/>
    <property type="project" value="UniProtKB-SubCell"/>
</dbReference>
<evidence type="ECO:0000256" key="3">
    <source>
        <dbReference type="ARBA" id="ARBA00010738"/>
    </source>
</evidence>